<evidence type="ECO:0000313" key="2">
    <source>
        <dbReference type="EMBL" id="GFC76417.1"/>
    </source>
</evidence>
<dbReference type="EMBL" id="BKCJ011056199">
    <property type="protein sequence ID" value="GFC76417.1"/>
    <property type="molecule type" value="Genomic_DNA"/>
</dbReference>
<sequence>MARLKISSSRSVTAGAVRAKLIRRLGARGMIHQLGQAWARESGCASSPETAPSSSPQFGRGCCPAGKGPPR</sequence>
<reference evidence="2" key="1">
    <citation type="journal article" date="2019" name="Sci. Rep.">
        <title>Draft genome of Tanacetum cinerariifolium, the natural source of mosquito coil.</title>
        <authorList>
            <person name="Yamashiro T."/>
            <person name="Shiraishi A."/>
            <person name="Satake H."/>
            <person name="Nakayama K."/>
        </authorList>
    </citation>
    <scope>NUCLEOTIDE SEQUENCE</scope>
</reference>
<organism evidence="2">
    <name type="scientific">Tanacetum cinerariifolium</name>
    <name type="common">Dalmatian daisy</name>
    <name type="synonym">Chrysanthemum cinerariifolium</name>
    <dbReference type="NCBI Taxonomy" id="118510"/>
    <lineage>
        <taxon>Eukaryota</taxon>
        <taxon>Viridiplantae</taxon>
        <taxon>Streptophyta</taxon>
        <taxon>Embryophyta</taxon>
        <taxon>Tracheophyta</taxon>
        <taxon>Spermatophyta</taxon>
        <taxon>Magnoliopsida</taxon>
        <taxon>eudicotyledons</taxon>
        <taxon>Gunneridae</taxon>
        <taxon>Pentapetalae</taxon>
        <taxon>asterids</taxon>
        <taxon>campanulids</taxon>
        <taxon>Asterales</taxon>
        <taxon>Asteraceae</taxon>
        <taxon>Asteroideae</taxon>
        <taxon>Anthemideae</taxon>
        <taxon>Anthemidinae</taxon>
        <taxon>Tanacetum</taxon>
    </lineage>
</organism>
<feature type="compositionally biased region" description="Low complexity" evidence="1">
    <location>
        <begin position="45"/>
        <end position="56"/>
    </location>
</feature>
<dbReference type="AlphaFoldDB" id="A0A699QT23"/>
<feature type="region of interest" description="Disordered" evidence="1">
    <location>
        <begin position="41"/>
        <end position="71"/>
    </location>
</feature>
<protein>
    <submittedName>
        <fullName evidence="2">Uncharacterized protein</fullName>
    </submittedName>
</protein>
<name>A0A699QT23_TANCI</name>
<gene>
    <name evidence="2" type="ORF">Tci_848387</name>
</gene>
<proteinExistence type="predicted"/>
<comment type="caution">
    <text evidence="2">The sequence shown here is derived from an EMBL/GenBank/DDBJ whole genome shotgun (WGS) entry which is preliminary data.</text>
</comment>
<evidence type="ECO:0000256" key="1">
    <source>
        <dbReference type="SAM" id="MobiDB-lite"/>
    </source>
</evidence>
<feature type="non-terminal residue" evidence="2">
    <location>
        <position position="71"/>
    </location>
</feature>
<accession>A0A699QT23</accession>